<dbReference type="Proteomes" id="UP000305362">
    <property type="component" value="Unassembled WGS sequence"/>
</dbReference>
<dbReference type="Gene3D" id="2.130.10.10">
    <property type="entry name" value="YVTN repeat-like/Quinoprotein amine dehydrogenase"/>
    <property type="match status" value="1"/>
</dbReference>
<protein>
    <submittedName>
        <fullName evidence="9">WD40 repeat-like protein</fullName>
    </submittedName>
</protein>
<comment type="caution">
    <text evidence="9">The sequence shown here is derived from an EMBL/GenBank/DDBJ whole genome shotgun (WGS) entry which is preliminary data.</text>
</comment>
<feature type="compositionally biased region" description="Acidic residues" evidence="4">
    <location>
        <begin position="347"/>
        <end position="356"/>
    </location>
</feature>
<sequence length="364" mass="40290">MTLIESSSIKTHGQPTSIQKPHSTSYLTAVQPLETSLAVSSQQNVLLLDRTTFKPRSVIPHQTRVSKLTGCSHDLNAVASADFDGNVWIWDQRMNGEEATSITVKSTKGKKAPIQALDLDTSNHALAAGTELVGEDASVVIWDIRNTSQHMRRYDELHSDDISALKFLPNKHLLTAGTDGLLMYVDPKIEDDNDASLGCVNVGASIANAGQFSDGSIFAFTDMQTAGIYTLDSESELTLQKDLGDIRQRSIENRWESDYIINMSEINNEAVLFAGKTSGEFSMIRDMQTDAMKLERIMKGGHTELVRAVTYDNQLNAIVSVAEDAKIAVWNVQDASDGFRLERPRDDDDEDIEMEENSFKKARQ</sequence>
<keyword evidence="1 3" id="KW-0853">WD repeat</keyword>
<reference evidence="10 11" key="1">
    <citation type="submission" date="2019-03" db="EMBL/GenBank/DDBJ databases">
        <title>Sequencing 25 genomes of Wallemia mellicola.</title>
        <authorList>
            <person name="Gostincar C."/>
        </authorList>
    </citation>
    <scope>NUCLEOTIDE SEQUENCE [LARGE SCALE GENOMIC DNA]</scope>
    <source>
        <strain evidence="5 12">EXF-1262</strain>
        <strain evidence="9 13">EXF-1274</strain>
        <strain evidence="7 10">EXF-1277</strain>
        <strain evidence="8 14">EXF-757</strain>
        <strain evidence="6 11">EXF-8738</strain>
    </source>
</reference>
<dbReference type="EMBL" id="SPRV01000038">
    <property type="protein sequence ID" value="TIC60586.1"/>
    <property type="molecule type" value="Genomic_DNA"/>
</dbReference>
<proteinExistence type="predicted"/>
<dbReference type="OrthoDB" id="25131at2759"/>
<dbReference type="InterPro" id="IPR039328">
    <property type="entry name" value="WDR89"/>
</dbReference>
<dbReference type="InterPro" id="IPR036322">
    <property type="entry name" value="WD40_repeat_dom_sf"/>
</dbReference>
<feature type="repeat" description="WD" evidence="3">
    <location>
        <begin position="299"/>
        <end position="333"/>
    </location>
</feature>
<dbReference type="EMBL" id="SPRH01000025">
    <property type="protein sequence ID" value="TIC00048.1"/>
    <property type="molecule type" value="Genomic_DNA"/>
</dbReference>
<evidence type="ECO:0000313" key="9">
    <source>
        <dbReference type="EMBL" id="TIC64556.1"/>
    </source>
</evidence>
<evidence type="ECO:0000313" key="7">
    <source>
        <dbReference type="EMBL" id="TIC60586.1"/>
    </source>
</evidence>
<evidence type="ECO:0000313" key="8">
    <source>
        <dbReference type="EMBL" id="TIC63795.1"/>
    </source>
</evidence>
<dbReference type="InterPro" id="IPR019775">
    <property type="entry name" value="WD40_repeat_CS"/>
</dbReference>
<dbReference type="Proteomes" id="UP000309601">
    <property type="component" value="Unassembled WGS sequence"/>
</dbReference>
<dbReference type="Proteomes" id="UP000307169">
    <property type="component" value="Unassembled WGS sequence"/>
</dbReference>
<dbReference type="EMBL" id="SPRW01000027">
    <property type="protein sequence ID" value="TIC64556.1"/>
    <property type="molecule type" value="Genomic_DNA"/>
</dbReference>
<evidence type="ECO:0000313" key="11">
    <source>
        <dbReference type="Proteomes" id="UP000305647"/>
    </source>
</evidence>
<dbReference type="SUPFAM" id="SSF50978">
    <property type="entry name" value="WD40 repeat-like"/>
    <property type="match status" value="1"/>
</dbReference>
<accession>A0A4T0TIB2</accession>
<evidence type="ECO:0000256" key="4">
    <source>
        <dbReference type="SAM" id="MobiDB-lite"/>
    </source>
</evidence>
<dbReference type="PANTHER" id="PTHR22889:SF0">
    <property type="entry name" value="WD REPEAT-CONTAINING PROTEIN 89"/>
    <property type="match status" value="1"/>
</dbReference>
<evidence type="ECO:0000313" key="10">
    <source>
        <dbReference type="Proteomes" id="UP000305362"/>
    </source>
</evidence>
<evidence type="ECO:0000256" key="1">
    <source>
        <dbReference type="ARBA" id="ARBA00022574"/>
    </source>
</evidence>
<dbReference type="PANTHER" id="PTHR22889">
    <property type="entry name" value="WD REPEAT-CONTAINING PROTEIN 89"/>
    <property type="match status" value="1"/>
</dbReference>
<evidence type="ECO:0000313" key="6">
    <source>
        <dbReference type="EMBL" id="TIC30107.1"/>
    </source>
</evidence>
<feature type="region of interest" description="Disordered" evidence="4">
    <location>
        <begin position="1"/>
        <end position="22"/>
    </location>
</feature>
<evidence type="ECO:0000256" key="2">
    <source>
        <dbReference type="ARBA" id="ARBA00022737"/>
    </source>
</evidence>
<dbReference type="PROSITE" id="PS50294">
    <property type="entry name" value="WD_REPEATS_REGION"/>
    <property type="match status" value="1"/>
</dbReference>
<dbReference type="PROSITE" id="PS50082">
    <property type="entry name" value="WD_REPEATS_2"/>
    <property type="match status" value="1"/>
</dbReference>
<dbReference type="PROSITE" id="PS00678">
    <property type="entry name" value="WD_REPEATS_1"/>
    <property type="match status" value="1"/>
</dbReference>
<dbReference type="AlphaFoldDB" id="A0A4T0TIB2"/>
<organism evidence="9 13">
    <name type="scientific">Wallemia mellicola</name>
    <dbReference type="NCBI Taxonomy" id="1708541"/>
    <lineage>
        <taxon>Eukaryota</taxon>
        <taxon>Fungi</taxon>
        <taxon>Dikarya</taxon>
        <taxon>Basidiomycota</taxon>
        <taxon>Wallemiomycotina</taxon>
        <taxon>Wallemiomycetes</taxon>
        <taxon>Wallemiales</taxon>
        <taxon>Wallemiaceae</taxon>
        <taxon>Wallemia</taxon>
    </lineage>
</organism>
<dbReference type="EMBL" id="SPRX01000042">
    <property type="protein sequence ID" value="TIC63795.1"/>
    <property type="molecule type" value="Genomic_DNA"/>
</dbReference>
<dbReference type="Proteomes" id="UP000310708">
    <property type="component" value="Unassembled WGS sequence"/>
</dbReference>
<dbReference type="InterPro" id="IPR001680">
    <property type="entry name" value="WD40_rpt"/>
</dbReference>
<evidence type="ECO:0000313" key="13">
    <source>
        <dbReference type="Proteomes" id="UP000309601"/>
    </source>
</evidence>
<name>A0A4T0TIB2_9BASI</name>
<evidence type="ECO:0000313" key="14">
    <source>
        <dbReference type="Proteomes" id="UP000310708"/>
    </source>
</evidence>
<gene>
    <name evidence="8" type="ORF">E3Q01_03153</name>
    <name evidence="9" type="ORF">E3Q02_02592</name>
    <name evidence="7" type="ORF">E3Q03_03126</name>
    <name evidence="6" type="ORF">E3Q10_02247</name>
    <name evidence="5" type="ORF">E3Q17_02325</name>
</gene>
<keyword evidence="2" id="KW-0677">Repeat</keyword>
<dbReference type="Pfam" id="PF00400">
    <property type="entry name" value="WD40"/>
    <property type="match status" value="1"/>
</dbReference>
<evidence type="ECO:0000256" key="3">
    <source>
        <dbReference type="PROSITE-ProRule" id="PRU00221"/>
    </source>
</evidence>
<dbReference type="InterPro" id="IPR015943">
    <property type="entry name" value="WD40/YVTN_repeat-like_dom_sf"/>
</dbReference>
<dbReference type="EMBL" id="SPRO01000021">
    <property type="protein sequence ID" value="TIC30107.1"/>
    <property type="molecule type" value="Genomic_DNA"/>
</dbReference>
<feature type="region of interest" description="Disordered" evidence="4">
    <location>
        <begin position="339"/>
        <end position="364"/>
    </location>
</feature>
<evidence type="ECO:0000313" key="5">
    <source>
        <dbReference type="EMBL" id="TIC00048.1"/>
    </source>
</evidence>
<evidence type="ECO:0000313" key="12">
    <source>
        <dbReference type="Proteomes" id="UP000307169"/>
    </source>
</evidence>
<dbReference type="SMART" id="SM00320">
    <property type="entry name" value="WD40"/>
    <property type="match status" value="4"/>
</dbReference>
<dbReference type="Proteomes" id="UP000305647">
    <property type="component" value="Unassembled WGS sequence"/>
</dbReference>